<dbReference type="Proteomes" id="UP000692954">
    <property type="component" value="Unassembled WGS sequence"/>
</dbReference>
<keyword evidence="2" id="KW-1185">Reference proteome</keyword>
<accession>A0A8S1QYR5</accession>
<evidence type="ECO:0000313" key="1">
    <source>
        <dbReference type="EMBL" id="CAD8120184.1"/>
    </source>
</evidence>
<sequence>MQTVEVQFAQLEHIQICVCEDRTYSNSLIGISHYYNEANSCKWYSYCKFNDSLTVFINIRTWINYDSNVIAFNTSNLLYGYQIVLTQYLGSHVEQFQLLNYNYNT</sequence>
<evidence type="ECO:0000313" key="2">
    <source>
        <dbReference type="Proteomes" id="UP000692954"/>
    </source>
</evidence>
<protein>
    <submittedName>
        <fullName evidence="1">Uncharacterized protein</fullName>
    </submittedName>
</protein>
<name>A0A8S1QYR5_9CILI</name>
<comment type="caution">
    <text evidence="1">The sequence shown here is derived from an EMBL/GenBank/DDBJ whole genome shotgun (WGS) entry which is preliminary data.</text>
</comment>
<dbReference type="AlphaFoldDB" id="A0A8S1QYR5"/>
<organism evidence="1 2">
    <name type="scientific">Paramecium sonneborni</name>
    <dbReference type="NCBI Taxonomy" id="65129"/>
    <lineage>
        <taxon>Eukaryota</taxon>
        <taxon>Sar</taxon>
        <taxon>Alveolata</taxon>
        <taxon>Ciliophora</taxon>
        <taxon>Intramacronucleata</taxon>
        <taxon>Oligohymenophorea</taxon>
        <taxon>Peniculida</taxon>
        <taxon>Parameciidae</taxon>
        <taxon>Paramecium</taxon>
    </lineage>
</organism>
<dbReference type="EMBL" id="CAJJDN010000124">
    <property type="protein sequence ID" value="CAD8120184.1"/>
    <property type="molecule type" value="Genomic_DNA"/>
</dbReference>
<gene>
    <name evidence="1" type="ORF">PSON_ATCC_30995.1.T1240198</name>
</gene>
<proteinExistence type="predicted"/>
<reference evidence="1" key="1">
    <citation type="submission" date="2021-01" db="EMBL/GenBank/DDBJ databases">
        <authorList>
            <consortium name="Genoscope - CEA"/>
            <person name="William W."/>
        </authorList>
    </citation>
    <scope>NUCLEOTIDE SEQUENCE</scope>
</reference>